<gene>
    <name evidence="1" type="ORF">Bpfe_017683</name>
</gene>
<sequence>MGNQLIFDLKDNVEKKWKTIVHKMKYQIEIESQEISKETVSIMWRARNDEEWNGWQYKMSDELSRMTISCKDPI</sequence>
<dbReference type="EMBL" id="JASAOG010000091">
    <property type="protein sequence ID" value="KAK0052829.1"/>
    <property type="molecule type" value="Genomic_DNA"/>
</dbReference>
<feature type="non-terminal residue" evidence="1">
    <location>
        <position position="1"/>
    </location>
</feature>
<evidence type="ECO:0000313" key="1">
    <source>
        <dbReference type="EMBL" id="KAK0052829.1"/>
    </source>
</evidence>
<accession>A0AAD8BDY3</accession>
<reference evidence="1" key="1">
    <citation type="journal article" date="2023" name="PLoS Negl. Trop. Dis.">
        <title>A genome sequence for Biomphalaria pfeifferi, the major vector snail for the human-infecting parasite Schistosoma mansoni.</title>
        <authorList>
            <person name="Bu L."/>
            <person name="Lu L."/>
            <person name="Laidemitt M.R."/>
            <person name="Zhang S.M."/>
            <person name="Mutuku M."/>
            <person name="Mkoji G."/>
            <person name="Steinauer M."/>
            <person name="Loker E.S."/>
        </authorList>
    </citation>
    <scope>NUCLEOTIDE SEQUENCE</scope>
    <source>
        <strain evidence="1">KasaAsao</strain>
    </source>
</reference>
<proteinExistence type="predicted"/>
<dbReference type="Proteomes" id="UP001233172">
    <property type="component" value="Unassembled WGS sequence"/>
</dbReference>
<keyword evidence="2" id="KW-1185">Reference proteome</keyword>
<evidence type="ECO:0000313" key="2">
    <source>
        <dbReference type="Proteomes" id="UP001233172"/>
    </source>
</evidence>
<name>A0AAD8BDY3_BIOPF</name>
<protein>
    <submittedName>
        <fullName evidence="1">Uncharacterized protein</fullName>
    </submittedName>
</protein>
<organism evidence="1 2">
    <name type="scientific">Biomphalaria pfeifferi</name>
    <name type="common">Bloodfluke planorb</name>
    <name type="synonym">Freshwater snail</name>
    <dbReference type="NCBI Taxonomy" id="112525"/>
    <lineage>
        <taxon>Eukaryota</taxon>
        <taxon>Metazoa</taxon>
        <taxon>Spiralia</taxon>
        <taxon>Lophotrochozoa</taxon>
        <taxon>Mollusca</taxon>
        <taxon>Gastropoda</taxon>
        <taxon>Heterobranchia</taxon>
        <taxon>Euthyneura</taxon>
        <taxon>Panpulmonata</taxon>
        <taxon>Hygrophila</taxon>
        <taxon>Lymnaeoidea</taxon>
        <taxon>Planorbidae</taxon>
        <taxon>Biomphalaria</taxon>
    </lineage>
</organism>
<dbReference type="AlphaFoldDB" id="A0AAD8BDY3"/>
<comment type="caution">
    <text evidence="1">The sequence shown here is derived from an EMBL/GenBank/DDBJ whole genome shotgun (WGS) entry which is preliminary data.</text>
</comment>
<reference evidence="1" key="2">
    <citation type="submission" date="2023-04" db="EMBL/GenBank/DDBJ databases">
        <authorList>
            <person name="Bu L."/>
            <person name="Lu L."/>
            <person name="Laidemitt M.R."/>
            <person name="Zhang S.M."/>
            <person name="Mutuku M."/>
            <person name="Mkoji G."/>
            <person name="Steinauer M."/>
            <person name="Loker E.S."/>
        </authorList>
    </citation>
    <scope>NUCLEOTIDE SEQUENCE</scope>
    <source>
        <strain evidence="1">KasaAsao</strain>
        <tissue evidence="1">Whole Snail</tissue>
    </source>
</reference>